<protein>
    <submittedName>
        <fullName evidence="2">Maleylpyruvate isomerase family mycothiol-dependent enzyme</fullName>
    </submittedName>
</protein>
<sequence length="209" mass="22953">MVTVNAHARRERMEFAELLDGLAPEQWSMPSLCDRWTVRDVVAHTVAYLGQSRARLAINMIRTRFDIDRLNARGLRDYAGLEPEQLIGLMRQGVEPSGAAALYGGRVALIECLIHQQDIRRPLGQLRTIPEERLRVSLSYARISPVIGGARRTRGVRLRATDMNWSAGNGPEVRGSGEALLLAMTGRAATVIGELDGEGVAHLDSSATD</sequence>
<dbReference type="InterPro" id="IPR017517">
    <property type="entry name" value="Maleyloyr_isom"/>
</dbReference>
<dbReference type="GO" id="GO:0016853">
    <property type="term" value="F:isomerase activity"/>
    <property type="evidence" value="ECO:0007669"/>
    <property type="project" value="UniProtKB-KW"/>
</dbReference>
<comment type="caution">
    <text evidence="2">The sequence shown here is derived from an EMBL/GenBank/DDBJ whole genome shotgun (WGS) entry which is preliminary data.</text>
</comment>
<keyword evidence="2" id="KW-0413">Isomerase</keyword>
<dbReference type="Pfam" id="PF11716">
    <property type="entry name" value="MDMPI_N"/>
    <property type="match status" value="1"/>
</dbReference>
<dbReference type="RefSeq" id="WP_067529705.1">
    <property type="nucleotide sequence ID" value="NZ_JABELX010000020.1"/>
</dbReference>
<dbReference type="NCBIfam" id="TIGR03083">
    <property type="entry name" value="maleylpyruvate isomerase family mycothiol-dependent enzyme"/>
    <property type="match status" value="1"/>
</dbReference>
<keyword evidence="2" id="KW-0670">Pyruvate</keyword>
<accession>A0A849C9B2</accession>
<evidence type="ECO:0000259" key="1">
    <source>
        <dbReference type="Pfam" id="PF11716"/>
    </source>
</evidence>
<reference evidence="2 3" key="1">
    <citation type="submission" date="2020-05" db="EMBL/GenBank/DDBJ databases">
        <title>MicrobeNet Type strains.</title>
        <authorList>
            <person name="Nicholson A.C."/>
        </authorList>
    </citation>
    <scope>NUCLEOTIDE SEQUENCE [LARGE SCALE GENOMIC DNA]</scope>
    <source>
        <strain evidence="2 3">JCM 3224</strain>
    </source>
</reference>
<evidence type="ECO:0000313" key="3">
    <source>
        <dbReference type="Proteomes" id="UP000586827"/>
    </source>
</evidence>
<gene>
    <name evidence="2" type="ORF">HLB23_36250</name>
</gene>
<dbReference type="InterPro" id="IPR034660">
    <property type="entry name" value="DinB/YfiT-like"/>
</dbReference>
<dbReference type="InterPro" id="IPR024344">
    <property type="entry name" value="MDMPI_metal-binding"/>
</dbReference>
<evidence type="ECO:0000313" key="2">
    <source>
        <dbReference type="EMBL" id="NNH75244.1"/>
    </source>
</evidence>
<dbReference type="GO" id="GO:0046872">
    <property type="term" value="F:metal ion binding"/>
    <property type="evidence" value="ECO:0007669"/>
    <property type="project" value="InterPro"/>
</dbReference>
<organism evidence="2 3">
    <name type="scientific">Nocardia uniformis</name>
    <dbReference type="NCBI Taxonomy" id="53432"/>
    <lineage>
        <taxon>Bacteria</taxon>
        <taxon>Bacillati</taxon>
        <taxon>Actinomycetota</taxon>
        <taxon>Actinomycetes</taxon>
        <taxon>Mycobacteriales</taxon>
        <taxon>Nocardiaceae</taxon>
        <taxon>Nocardia</taxon>
    </lineage>
</organism>
<dbReference type="Gene3D" id="1.20.120.450">
    <property type="entry name" value="dinb family like domain"/>
    <property type="match status" value="1"/>
</dbReference>
<proteinExistence type="predicted"/>
<dbReference type="AlphaFoldDB" id="A0A849C9B2"/>
<dbReference type="EMBL" id="JABELX010000020">
    <property type="protein sequence ID" value="NNH75244.1"/>
    <property type="molecule type" value="Genomic_DNA"/>
</dbReference>
<dbReference type="SUPFAM" id="SSF109854">
    <property type="entry name" value="DinB/YfiT-like putative metalloenzymes"/>
    <property type="match status" value="1"/>
</dbReference>
<dbReference type="Proteomes" id="UP000586827">
    <property type="component" value="Unassembled WGS sequence"/>
</dbReference>
<name>A0A849C9B2_9NOCA</name>
<keyword evidence="3" id="KW-1185">Reference proteome</keyword>
<feature type="domain" description="Mycothiol-dependent maleylpyruvate isomerase metal-binding" evidence="1">
    <location>
        <begin position="9"/>
        <end position="95"/>
    </location>
</feature>